<feature type="transmembrane region" description="Helical" evidence="2">
    <location>
        <begin position="5"/>
        <end position="25"/>
    </location>
</feature>
<evidence type="ECO:0000256" key="2">
    <source>
        <dbReference type="SAM" id="Phobius"/>
    </source>
</evidence>
<accession>A0A2S7UZ08</accession>
<comment type="caution">
    <text evidence="3">The sequence shown here is derived from an EMBL/GenBank/DDBJ whole genome shotgun (WGS) entry which is preliminary data.</text>
</comment>
<evidence type="ECO:0000313" key="4">
    <source>
        <dbReference type="Proteomes" id="UP000239007"/>
    </source>
</evidence>
<dbReference type="Proteomes" id="UP000239007">
    <property type="component" value="Unassembled WGS sequence"/>
</dbReference>
<dbReference type="RefSeq" id="WP_105053468.1">
    <property type="nucleotide sequence ID" value="NZ_BMYG01000001.1"/>
</dbReference>
<keyword evidence="2" id="KW-0472">Membrane</keyword>
<feature type="transmembrane region" description="Helical" evidence="2">
    <location>
        <begin position="37"/>
        <end position="57"/>
    </location>
</feature>
<feature type="region of interest" description="Disordered" evidence="1">
    <location>
        <begin position="61"/>
        <end position="87"/>
    </location>
</feature>
<organism evidence="3 4">
    <name type="scientific">Psychrosphaera saromensis</name>
    <dbReference type="NCBI Taxonomy" id="716813"/>
    <lineage>
        <taxon>Bacteria</taxon>
        <taxon>Pseudomonadati</taxon>
        <taxon>Pseudomonadota</taxon>
        <taxon>Gammaproteobacteria</taxon>
        <taxon>Alteromonadales</taxon>
        <taxon>Pseudoalteromonadaceae</taxon>
        <taxon>Psychrosphaera</taxon>
    </lineage>
</organism>
<gene>
    <name evidence="3" type="ORF">BTO11_15650</name>
</gene>
<reference evidence="3 4" key="1">
    <citation type="submission" date="2016-12" db="EMBL/GenBank/DDBJ databases">
        <title>Diversity of luminous bacteria.</title>
        <authorList>
            <person name="Yoshizawa S."/>
            <person name="Kogure K."/>
        </authorList>
    </citation>
    <scope>NUCLEOTIDE SEQUENCE [LARGE SCALE GENOMIC DNA]</scope>
    <source>
        <strain evidence="3 4">SA4-48</strain>
    </source>
</reference>
<protein>
    <submittedName>
        <fullName evidence="3">Uncharacterized protein</fullName>
    </submittedName>
</protein>
<dbReference type="OrthoDB" id="6272845at2"/>
<keyword evidence="2" id="KW-0812">Transmembrane</keyword>
<dbReference type="AlphaFoldDB" id="A0A2S7UZ08"/>
<proteinExistence type="predicted"/>
<keyword evidence="2" id="KW-1133">Transmembrane helix</keyword>
<dbReference type="EMBL" id="MSCH01000003">
    <property type="protein sequence ID" value="PQJ54945.1"/>
    <property type="molecule type" value="Genomic_DNA"/>
</dbReference>
<sequence>MEFKIWYAVVAGIVLMNLIVTIFLLTRNDLEPFQKGAQIFIVWLIPVIAGIGIWQFHRSQDRPLARKKKGSSLSNGEGYSSAGGGGD</sequence>
<keyword evidence="4" id="KW-1185">Reference proteome</keyword>
<evidence type="ECO:0000256" key="1">
    <source>
        <dbReference type="SAM" id="MobiDB-lite"/>
    </source>
</evidence>
<name>A0A2S7UZ08_9GAMM</name>
<evidence type="ECO:0000313" key="3">
    <source>
        <dbReference type="EMBL" id="PQJ54945.1"/>
    </source>
</evidence>